<dbReference type="RefSeq" id="WP_002642543.1">
    <property type="nucleotide sequence ID" value="NZ_JH815306.1"/>
</dbReference>
<sequence>EQHQHDLENSKQQIKETVEHVVETTKELAQEAIENIKETVEITKAGIDNAIEKQDAKVKSDIQNLSTPEATTTKSKNTRKKK</sequence>
<evidence type="ECO:0000256" key="1">
    <source>
        <dbReference type="SAM" id="MobiDB-lite"/>
    </source>
</evidence>
<reference evidence="2 3" key="2">
    <citation type="submission" date="2011-10" db="EMBL/GenBank/DDBJ databases">
        <title>The Genome Sequence of Simonsiella muelleri ATCC 29453.</title>
        <authorList>
            <consortium name="The Broad Institute Genome Sequencing Platform"/>
            <consortium name="The Broad Institute Genome Sequencing Center for Infectious Disease"/>
            <person name="Earl A."/>
            <person name="Ward D."/>
            <person name="Feldgarden M."/>
            <person name="Gevers D."/>
            <person name="Izard J."/>
            <person name="Baranova O.V."/>
            <person name="Blanton J.M."/>
            <person name="Tanner A.C."/>
            <person name="Dewhirst F."/>
            <person name="Young S.K."/>
            <person name="Zeng Q."/>
            <person name="Gargeya S."/>
            <person name="Fitzgerald M."/>
            <person name="Haas B."/>
            <person name="Abouelleil A."/>
            <person name="Alvarado L."/>
            <person name="Arachchi H.M."/>
            <person name="Berlin A."/>
            <person name="Brown A."/>
            <person name="Chapman S.B."/>
            <person name="Chen Z."/>
            <person name="Dunbar C."/>
            <person name="Freedman E."/>
            <person name="Gearin G."/>
            <person name="Goldberg J."/>
            <person name="Griggs A."/>
            <person name="Gujja S."/>
            <person name="Heiman D."/>
            <person name="Howarth C."/>
            <person name="Larson L."/>
            <person name="Lui A."/>
            <person name="MacDonald P.J.P."/>
            <person name="Montmayeur A."/>
            <person name="Murphy C."/>
            <person name="Neiman D."/>
            <person name="Pearson M."/>
            <person name="Priest M."/>
            <person name="Roberts A."/>
            <person name="Saif S."/>
            <person name="Shea T."/>
            <person name="Shenoy N."/>
            <person name="Sisk P."/>
            <person name="Stolte C."/>
            <person name="Sykes S."/>
            <person name="Wortman J."/>
            <person name="Nusbaum C."/>
            <person name="Birren B."/>
        </authorList>
    </citation>
    <scope>NUCLEOTIDE SEQUENCE [LARGE SCALE GENOMIC DNA]</scope>
    <source>
        <strain evidence="2 3">ATCC 29453</strain>
    </source>
</reference>
<keyword evidence="3" id="KW-1185">Reference proteome</keyword>
<dbReference type="STRING" id="641147.HMPREF9021_02584"/>
<name>U6Q1H7_9NEIS</name>
<gene>
    <name evidence="2" type="ORF">HMPREF9021_02584</name>
</gene>
<dbReference type="HOGENOM" id="CLU_2548558_0_0_4"/>
<proteinExistence type="predicted"/>
<feature type="compositionally biased region" description="Polar residues" evidence="1">
    <location>
        <begin position="61"/>
        <end position="70"/>
    </location>
</feature>
<evidence type="ECO:0000313" key="3">
    <source>
        <dbReference type="Proteomes" id="UP000017813"/>
    </source>
</evidence>
<protein>
    <submittedName>
        <fullName evidence="2">Uncharacterized protein</fullName>
    </submittedName>
</protein>
<feature type="region of interest" description="Disordered" evidence="1">
    <location>
        <begin position="56"/>
        <end position="82"/>
    </location>
</feature>
<feature type="non-terminal residue" evidence="2">
    <location>
        <position position="1"/>
    </location>
</feature>
<accession>U6Q1H7</accession>
<organism evidence="2 3">
    <name type="scientific">Simonsiella muelleri ATCC 29453</name>
    <dbReference type="NCBI Taxonomy" id="641147"/>
    <lineage>
        <taxon>Bacteria</taxon>
        <taxon>Pseudomonadati</taxon>
        <taxon>Pseudomonadota</taxon>
        <taxon>Betaproteobacteria</taxon>
        <taxon>Neisseriales</taxon>
        <taxon>Neisseriaceae</taxon>
        <taxon>Simonsiella</taxon>
    </lineage>
</organism>
<reference evidence="2 3" key="1">
    <citation type="submission" date="2010-03" db="EMBL/GenBank/DDBJ databases">
        <authorList>
            <consortium name="The Broad Institute Genome Sequencing Platform"/>
            <person name="Ward D."/>
            <person name="Earl A."/>
            <person name="Feldgarden M."/>
            <person name="Gevers D."/>
            <person name="Young S."/>
            <person name="Zeng Q."/>
            <person name="Koehrsen M."/>
            <person name="Alvarado L."/>
            <person name="Berlin A.M."/>
            <person name="Borenstein D."/>
            <person name="Chapman S.B."/>
            <person name="Chen Z."/>
            <person name="Engels R."/>
            <person name="Freedman E."/>
            <person name="Gellesch M."/>
            <person name="Goldberg J."/>
            <person name="Griggs A."/>
            <person name="Gujja S."/>
            <person name="Heilman E.R."/>
            <person name="Heiman D.I."/>
            <person name="Hepburn T.A."/>
            <person name="Howarth C."/>
            <person name="Jen D."/>
            <person name="Larson L."/>
            <person name="Mehta T."/>
            <person name="Park D."/>
            <person name="Pearson M."/>
            <person name="Richards J."/>
            <person name="Roberts A."/>
            <person name="Saif S."/>
            <person name="Shea T.D."/>
            <person name="Shenoy N."/>
            <person name="Sisk P."/>
            <person name="Stolte C."/>
            <person name="Sykes S.N."/>
            <person name="Walk T."/>
            <person name="White J."/>
            <person name="Yandava C."/>
            <person name="Izard J."/>
            <person name="Baranova O.V."/>
            <person name="Blanton J.M."/>
            <person name="Tanner A.C."/>
            <person name="Dewhirst F."/>
            <person name="Haas B."/>
            <person name="Nusbaum C."/>
            <person name="Birren B."/>
        </authorList>
    </citation>
    <scope>NUCLEOTIDE SEQUENCE [LARGE SCALE GENOMIC DNA]</scope>
    <source>
        <strain evidence="2 3">ATCC 29453</strain>
    </source>
</reference>
<dbReference type="AlphaFoldDB" id="U6Q1H7"/>
<dbReference type="EMBL" id="ADCY02000047">
    <property type="protein sequence ID" value="EJZ50163.1"/>
    <property type="molecule type" value="Genomic_DNA"/>
</dbReference>
<evidence type="ECO:0000313" key="2">
    <source>
        <dbReference type="EMBL" id="EJZ50163.1"/>
    </source>
</evidence>
<dbReference type="Proteomes" id="UP000017813">
    <property type="component" value="Unassembled WGS sequence"/>
</dbReference>
<comment type="caution">
    <text evidence="2">The sequence shown here is derived from an EMBL/GenBank/DDBJ whole genome shotgun (WGS) entry which is preliminary data.</text>
</comment>